<protein>
    <submittedName>
        <fullName evidence="1">Uncharacterized protein</fullName>
    </submittedName>
</protein>
<gene>
    <name evidence="1" type="ORF">F511_05635</name>
</gene>
<keyword evidence="2" id="KW-1185">Reference proteome</keyword>
<reference evidence="1 2" key="1">
    <citation type="journal article" date="2015" name="Proc. Natl. Acad. Sci. U.S.A.">
        <title>The resurrection genome of Boea hygrometrica: A blueprint for survival of dehydration.</title>
        <authorList>
            <person name="Xiao L."/>
            <person name="Yang G."/>
            <person name="Zhang L."/>
            <person name="Yang X."/>
            <person name="Zhao S."/>
            <person name="Ji Z."/>
            <person name="Zhou Q."/>
            <person name="Hu M."/>
            <person name="Wang Y."/>
            <person name="Chen M."/>
            <person name="Xu Y."/>
            <person name="Jin H."/>
            <person name="Xiao X."/>
            <person name="Hu G."/>
            <person name="Bao F."/>
            <person name="Hu Y."/>
            <person name="Wan P."/>
            <person name="Li L."/>
            <person name="Deng X."/>
            <person name="Kuang T."/>
            <person name="Xiang C."/>
            <person name="Zhu J.K."/>
            <person name="Oliver M.J."/>
            <person name="He Y."/>
        </authorList>
    </citation>
    <scope>NUCLEOTIDE SEQUENCE [LARGE SCALE GENOMIC DNA]</scope>
    <source>
        <strain evidence="2">cv. XS01</strain>
    </source>
</reference>
<dbReference type="OrthoDB" id="1815595at2759"/>
<dbReference type="AlphaFoldDB" id="A0A2Z7D2P1"/>
<evidence type="ECO:0000313" key="2">
    <source>
        <dbReference type="Proteomes" id="UP000250235"/>
    </source>
</evidence>
<proteinExistence type="predicted"/>
<evidence type="ECO:0000313" key="1">
    <source>
        <dbReference type="EMBL" id="KZV51294.1"/>
    </source>
</evidence>
<dbReference type="EMBL" id="KQ991802">
    <property type="protein sequence ID" value="KZV51294.1"/>
    <property type="molecule type" value="Genomic_DNA"/>
</dbReference>
<sequence>METSKVESVVSNQAEAKLNQLEHSESAGTIRTSCKRDAIPPIRRYPLALPSGPITRGRSKKFKEALHGLVLSTQEMFKEEGNPAHEKLVEGLRDYIVNIIQVQD</sequence>
<organism evidence="1 2">
    <name type="scientific">Dorcoceras hygrometricum</name>
    <dbReference type="NCBI Taxonomy" id="472368"/>
    <lineage>
        <taxon>Eukaryota</taxon>
        <taxon>Viridiplantae</taxon>
        <taxon>Streptophyta</taxon>
        <taxon>Embryophyta</taxon>
        <taxon>Tracheophyta</taxon>
        <taxon>Spermatophyta</taxon>
        <taxon>Magnoliopsida</taxon>
        <taxon>eudicotyledons</taxon>
        <taxon>Gunneridae</taxon>
        <taxon>Pentapetalae</taxon>
        <taxon>asterids</taxon>
        <taxon>lamiids</taxon>
        <taxon>Lamiales</taxon>
        <taxon>Gesneriaceae</taxon>
        <taxon>Didymocarpoideae</taxon>
        <taxon>Trichosporeae</taxon>
        <taxon>Loxocarpinae</taxon>
        <taxon>Dorcoceras</taxon>
    </lineage>
</organism>
<accession>A0A2Z7D2P1</accession>
<name>A0A2Z7D2P1_9LAMI</name>
<dbReference type="Proteomes" id="UP000250235">
    <property type="component" value="Unassembled WGS sequence"/>
</dbReference>